<reference evidence="6 7" key="1">
    <citation type="submission" date="2023-07" db="EMBL/GenBank/DDBJ databases">
        <title>Sorghum-associated microbial communities from plants grown in Nebraska, USA.</title>
        <authorList>
            <person name="Schachtman D."/>
        </authorList>
    </citation>
    <scope>NUCLEOTIDE SEQUENCE [LARGE SCALE GENOMIC DNA]</scope>
    <source>
        <strain evidence="6 7">DS1027</strain>
    </source>
</reference>
<dbReference type="Pfam" id="PF00126">
    <property type="entry name" value="HTH_1"/>
    <property type="match status" value="1"/>
</dbReference>
<evidence type="ECO:0000256" key="1">
    <source>
        <dbReference type="ARBA" id="ARBA00009437"/>
    </source>
</evidence>
<comment type="similarity">
    <text evidence="1">Belongs to the LysR transcriptional regulatory family.</text>
</comment>
<dbReference type="PROSITE" id="PS50931">
    <property type="entry name" value="HTH_LYSR"/>
    <property type="match status" value="1"/>
</dbReference>
<dbReference type="InterPro" id="IPR058163">
    <property type="entry name" value="LysR-type_TF_proteobact-type"/>
</dbReference>
<dbReference type="Gene3D" id="1.10.10.10">
    <property type="entry name" value="Winged helix-like DNA-binding domain superfamily/Winged helix DNA-binding domain"/>
    <property type="match status" value="1"/>
</dbReference>
<keyword evidence="3" id="KW-0238">DNA-binding</keyword>
<sequence length="354" mass="39092">MELTQIKETRIFGRAGIFRPGGLPRTGATTIGPNGLINRRWLPLNALRAFEAVGRYLSFTAGAQALTVTQSAMSRHVSSLEDLIGKPLFERSASGLKLTPAGEVLLPVVSKCLDRMEQTLNVVRNQDMESRPLRVHIPPSLLYQTALPLIHGFRREHPEIRIDVSTSNATGAPPGNLDMAIVFDRPNVGDMVTDLLWMVRVAPLCSPATWEQHKGKSLEEFLNSAELLHVKLDNEPRGLLWSSYADQQRLTLNCTDGLAFDTAFSAVRYAIGASGVVLADIDMFGPEIAAGNLVMPYDAVAGDGYGYYLKLHAEDLSDPAIYLFREWIIRHFARQRGQEETAEAEHKAQIMAKA</sequence>
<dbReference type="PANTHER" id="PTHR30537:SF5">
    <property type="entry name" value="HTH-TYPE TRANSCRIPTIONAL ACTIVATOR TTDR-RELATED"/>
    <property type="match status" value="1"/>
</dbReference>
<comment type="caution">
    <text evidence="6">The sequence shown here is derived from an EMBL/GenBank/DDBJ whole genome shotgun (WGS) entry which is preliminary data.</text>
</comment>
<dbReference type="SUPFAM" id="SSF46785">
    <property type="entry name" value="Winged helix' DNA-binding domain"/>
    <property type="match status" value="1"/>
</dbReference>
<keyword evidence="2" id="KW-0805">Transcription regulation</keyword>
<dbReference type="Pfam" id="PF03466">
    <property type="entry name" value="LysR_substrate"/>
    <property type="match status" value="1"/>
</dbReference>
<name>A0ABU1MLJ3_9SPHN</name>
<dbReference type="InterPro" id="IPR036388">
    <property type="entry name" value="WH-like_DNA-bd_sf"/>
</dbReference>
<evidence type="ECO:0000313" key="7">
    <source>
        <dbReference type="Proteomes" id="UP001184150"/>
    </source>
</evidence>
<evidence type="ECO:0000256" key="2">
    <source>
        <dbReference type="ARBA" id="ARBA00023015"/>
    </source>
</evidence>
<keyword evidence="4" id="KW-0804">Transcription</keyword>
<accession>A0ABU1MLJ3</accession>
<dbReference type="PRINTS" id="PR00039">
    <property type="entry name" value="HTHLYSR"/>
</dbReference>
<dbReference type="EMBL" id="JAVDRD010000004">
    <property type="protein sequence ID" value="MDR6511018.1"/>
    <property type="molecule type" value="Genomic_DNA"/>
</dbReference>
<dbReference type="SUPFAM" id="SSF53850">
    <property type="entry name" value="Periplasmic binding protein-like II"/>
    <property type="match status" value="1"/>
</dbReference>
<dbReference type="RefSeq" id="WP_171792963.1">
    <property type="nucleotide sequence ID" value="NZ_JAVDRD010000004.1"/>
</dbReference>
<dbReference type="Proteomes" id="UP001184150">
    <property type="component" value="Unassembled WGS sequence"/>
</dbReference>
<dbReference type="InterPro" id="IPR036390">
    <property type="entry name" value="WH_DNA-bd_sf"/>
</dbReference>
<protein>
    <submittedName>
        <fullName evidence="6">LysR family glycine cleavage system transcriptional activator</fullName>
    </submittedName>
</protein>
<keyword evidence="7" id="KW-1185">Reference proteome</keyword>
<dbReference type="InterPro" id="IPR005119">
    <property type="entry name" value="LysR_subst-bd"/>
</dbReference>
<dbReference type="InterPro" id="IPR000847">
    <property type="entry name" value="LysR_HTH_N"/>
</dbReference>
<evidence type="ECO:0000256" key="3">
    <source>
        <dbReference type="ARBA" id="ARBA00023125"/>
    </source>
</evidence>
<organism evidence="6 7">
    <name type="scientific">Novosphingobium capsulatum</name>
    <dbReference type="NCBI Taxonomy" id="13688"/>
    <lineage>
        <taxon>Bacteria</taxon>
        <taxon>Pseudomonadati</taxon>
        <taxon>Pseudomonadota</taxon>
        <taxon>Alphaproteobacteria</taxon>
        <taxon>Sphingomonadales</taxon>
        <taxon>Sphingomonadaceae</taxon>
        <taxon>Novosphingobium</taxon>
    </lineage>
</organism>
<dbReference type="Gene3D" id="3.40.190.10">
    <property type="entry name" value="Periplasmic binding protein-like II"/>
    <property type="match status" value="2"/>
</dbReference>
<evidence type="ECO:0000259" key="5">
    <source>
        <dbReference type="PROSITE" id="PS50931"/>
    </source>
</evidence>
<evidence type="ECO:0000256" key="4">
    <source>
        <dbReference type="ARBA" id="ARBA00023163"/>
    </source>
</evidence>
<gene>
    <name evidence="6" type="ORF">J2792_001890</name>
</gene>
<feature type="domain" description="HTH lysR-type" evidence="5">
    <location>
        <begin position="42"/>
        <end position="99"/>
    </location>
</feature>
<evidence type="ECO:0000313" key="6">
    <source>
        <dbReference type="EMBL" id="MDR6511018.1"/>
    </source>
</evidence>
<dbReference type="PANTHER" id="PTHR30537">
    <property type="entry name" value="HTH-TYPE TRANSCRIPTIONAL REGULATOR"/>
    <property type="match status" value="1"/>
</dbReference>
<proteinExistence type="inferred from homology"/>